<dbReference type="AlphaFoldDB" id="A0A380S6J2"/>
<keyword evidence="1" id="KW-0472">Membrane</keyword>
<evidence type="ECO:0000313" key="2">
    <source>
        <dbReference type="EMBL" id="SUQ24524.1"/>
    </source>
</evidence>
<feature type="transmembrane region" description="Helical" evidence="1">
    <location>
        <begin position="28"/>
        <end position="46"/>
    </location>
</feature>
<dbReference type="RefSeq" id="WP_015731989.1">
    <property type="nucleotide sequence ID" value="NZ_UHJL01000002.1"/>
</dbReference>
<keyword evidence="1" id="KW-1133">Transmembrane helix</keyword>
<organism evidence="2 3">
    <name type="scientific">Fibrobacter succinogenes</name>
    <name type="common">Bacteroides succinogenes</name>
    <dbReference type="NCBI Taxonomy" id="833"/>
    <lineage>
        <taxon>Bacteria</taxon>
        <taxon>Pseudomonadati</taxon>
        <taxon>Fibrobacterota</taxon>
        <taxon>Fibrobacteria</taxon>
        <taxon>Fibrobacterales</taxon>
        <taxon>Fibrobacteraceae</taxon>
        <taxon>Fibrobacter</taxon>
    </lineage>
</organism>
<dbReference type="EMBL" id="UHJL01000002">
    <property type="protein sequence ID" value="SUQ24524.1"/>
    <property type="molecule type" value="Genomic_DNA"/>
</dbReference>
<sequence>MSRSDRRRAKQNVKNFVPKKSNALDKRVIVLLAIIVVVFFVGTMIIQRG</sequence>
<gene>
    <name evidence="2" type="ORF">SAMN05661053_1930</name>
</gene>
<protein>
    <submittedName>
        <fullName evidence="2">Uncharacterized protein</fullName>
    </submittedName>
</protein>
<dbReference type="Proteomes" id="UP000255423">
    <property type="component" value="Unassembled WGS sequence"/>
</dbReference>
<evidence type="ECO:0000256" key="1">
    <source>
        <dbReference type="SAM" id="Phobius"/>
    </source>
</evidence>
<proteinExistence type="predicted"/>
<keyword evidence="1" id="KW-0812">Transmembrane</keyword>
<accession>A0A380S6J2</accession>
<reference evidence="2 3" key="1">
    <citation type="submission" date="2017-08" db="EMBL/GenBank/DDBJ databases">
        <authorList>
            <person name="de Groot N.N."/>
        </authorList>
    </citation>
    <scope>NUCLEOTIDE SEQUENCE [LARGE SCALE GENOMIC DNA]</scope>
    <source>
        <strain evidence="2 3">HM2</strain>
    </source>
</reference>
<name>A0A380S6J2_FIBSU</name>
<evidence type="ECO:0000313" key="3">
    <source>
        <dbReference type="Proteomes" id="UP000255423"/>
    </source>
</evidence>